<dbReference type="InterPro" id="IPR011892">
    <property type="entry name" value="Cyt_kin_arch"/>
</dbReference>
<protein>
    <recommendedName>
        <fullName evidence="10">Cytidylate kinase</fullName>
        <shortName evidence="10">CK</shortName>
        <ecNumber evidence="10">2.7.4.25</ecNumber>
    </recommendedName>
    <alternativeName>
        <fullName evidence="10">Cytidine monophosphate kinase</fullName>
        <shortName evidence="10">CMP kinase</shortName>
    </alternativeName>
</protein>
<dbReference type="EC" id="2.7.4.25" evidence="10"/>
<dbReference type="CDD" id="cd02020">
    <property type="entry name" value="CMPK"/>
    <property type="match status" value="1"/>
</dbReference>
<evidence type="ECO:0000256" key="10">
    <source>
        <dbReference type="HAMAP-Rule" id="MF_00239"/>
    </source>
</evidence>
<dbReference type="HAMAP" id="MF_00239">
    <property type="entry name" value="Cytidyl_kinase_type2"/>
    <property type="match status" value="1"/>
</dbReference>
<proteinExistence type="inferred from homology"/>
<keyword evidence="3 10" id="KW-0963">Cytoplasm</keyword>
<evidence type="ECO:0000256" key="8">
    <source>
        <dbReference type="ARBA" id="ARBA00047615"/>
    </source>
</evidence>
<name>A0A7W8LLQ1_9SPIR</name>
<keyword evidence="12" id="KW-1185">Reference proteome</keyword>
<comment type="catalytic activity">
    <reaction evidence="8 10">
        <text>dCMP + ATP = dCDP + ADP</text>
        <dbReference type="Rhea" id="RHEA:25094"/>
        <dbReference type="ChEBI" id="CHEBI:30616"/>
        <dbReference type="ChEBI" id="CHEBI:57566"/>
        <dbReference type="ChEBI" id="CHEBI:58593"/>
        <dbReference type="ChEBI" id="CHEBI:456216"/>
        <dbReference type="EC" id="2.7.4.25"/>
    </reaction>
</comment>
<dbReference type="EMBL" id="JACHFQ010000003">
    <property type="protein sequence ID" value="MBB5225573.1"/>
    <property type="molecule type" value="Genomic_DNA"/>
</dbReference>
<evidence type="ECO:0000256" key="3">
    <source>
        <dbReference type="ARBA" id="ARBA00022490"/>
    </source>
</evidence>
<sequence length="187" mass="21279">MSEYKLTNGRKLRIAISGKSGCGNTTVSTMLAEKLGIKLINYTFRQLAAEKGLTLAQVIENAKNDDSYDVYVDTHQVELARAESCVLGSRLAIWMLKEADVKVYLIASDDTRAKRILNREGGDLQQIKDFTAMRDREDSARYMKLYQIDNGEYEFADLKIDTATRTPEMIVEMILDYLEKKGFIEKD</sequence>
<gene>
    <name evidence="10" type="primary">cmk</name>
    <name evidence="11" type="ORF">HNP76_000930</name>
</gene>
<accession>A0A7W8LLQ1</accession>
<dbReference type="InterPro" id="IPR027417">
    <property type="entry name" value="P-loop_NTPase"/>
</dbReference>
<organism evidence="11 12">
    <name type="scientific">Treponema ruminis</name>
    <dbReference type="NCBI Taxonomy" id="744515"/>
    <lineage>
        <taxon>Bacteria</taxon>
        <taxon>Pseudomonadati</taxon>
        <taxon>Spirochaetota</taxon>
        <taxon>Spirochaetia</taxon>
        <taxon>Spirochaetales</taxon>
        <taxon>Treponemataceae</taxon>
        <taxon>Treponema</taxon>
    </lineage>
</organism>
<comment type="similarity">
    <text evidence="2 10">Belongs to the cytidylate kinase family. Type 2 subfamily.</text>
</comment>
<evidence type="ECO:0000256" key="2">
    <source>
        <dbReference type="ARBA" id="ARBA00011005"/>
    </source>
</evidence>
<dbReference type="Pfam" id="PF13189">
    <property type="entry name" value="Cytidylate_kin2"/>
    <property type="match status" value="1"/>
</dbReference>
<keyword evidence="4 10" id="KW-0808">Transferase</keyword>
<keyword evidence="7 10" id="KW-0067">ATP-binding</keyword>
<evidence type="ECO:0000256" key="1">
    <source>
        <dbReference type="ARBA" id="ARBA00004496"/>
    </source>
</evidence>
<dbReference type="GO" id="GO:0005524">
    <property type="term" value="F:ATP binding"/>
    <property type="evidence" value="ECO:0007669"/>
    <property type="project" value="UniProtKB-UniRule"/>
</dbReference>
<comment type="catalytic activity">
    <reaction evidence="9 10">
        <text>CMP + ATP = CDP + ADP</text>
        <dbReference type="Rhea" id="RHEA:11600"/>
        <dbReference type="ChEBI" id="CHEBI:30616"/>
        <dbReference type="ChEBI" id="CHEBI:58069"/>
        <dbReference type="ChEBI" id="CHEBI:60377"/>
        <dbReference type="ChEBI" id="CHEBI:456216"/>
        <dbReference type="EC" id="2.7.4.25"/>
    </reaction>
</comment>
<evidence type="ECO:0000256" key="6">
    <source>
        <dbReference type="ARBA" id="ARBA00022777"/>
    </source>
</evidence>
<dbReference type="RefSeq" id="WP_184657991.1">
    <property type="nucleotide sequence ID" value="NZ_CP031518.1"/>
</dbReference>
<evidence type="ECO:0000256" key="7">
    <source>
        <dbReference type="ARBA" id="ARBA00022840"/>
    </source>
</evidence>
<evidence type="ECO:0000313" key="12">
    <source>
        <dbReference type="Proteomes" id="UP000518887"/>
    </source>
</evidence>
<dbReference type="InterPro" id="IPR011994">
    <property type="entry name" value="Cytidylate_kinase_dom"/>
</dbReference>
<dbReference type="SUPFAM" id="SSF52540">
    <property type="entry name" value="P-loop containing nucleoside triphosphate hydrolases"/>
    <property type="match status" value="1"/>
</dbReference>
<keyword evidence="5 10" id="KW-0547">Nucleotide-binding</keyword>
<evidence type="ECO:0000256" key="9">
    <source>
        <dbReference type="ARBA" id="ARBA00048478"/>
    </source>
</evidence>
<evidence type="ECO:0000256" key="4">
    <source>
        <dbReference type="ARBA" id="ARBA00022679"/>
    </source>
</evidence>
<reference evidence="11 12" key="1">
    <citation type="submission" date="2020-08" db="EMBL/GenBank/DDBJ databases">
        <title>Genomic Encyclopedia of Type Strains, Phase IV (KMG-IV): sequencing the most valuable type-strain genomes for metagenomic binning, comparative biology and taxonomic classification.</title>
        <authorList>
            <person name="Goeker M."/>
        </authorList>
    </citation>
    <scope>NUCLEOTIDE SEQUENCE [LARGE SCALE GENOMIC DNA]</scope>
    <source>
        <strain evidence="11 12">DSM 103462</strain>
    </source>
</reference>
<comment type="subcellular location">
    <subcellularLocation>
        <location evidence="1 10">Cytoplasm</location>
    </subcellularLocation>
</comment>
<evidence type="ECO:0000313" key="11">
    <source>
        <dbReference type="EMBL" id="MBB5225573.1"/>
    </source>
</evidence>
<evidence type="ECO:0000256" key="5">
    <source>
        <dbReference type="ARBA" id="ARBA00022741"/>
    </source>
</evidence>
<comment type="caution">
    <text evidence="11">The sequence shown here is derived from an EMBL/GenBank/DDBJ whole genome shotgun (WGS) entry which is preliminary data.</text>
</comment>
<dbReference type="Proteomes" id="UP000518887">
    <property type="component" value="Unassembled WGS sequence"/>
</dbReference>
<dbReference type="GO" id="GO:0006220">
    <property type="term" value="P:pyrimidine nucleotide metabolic process"/>
    <property type="evidence" value="ECO:0007669"/>
    <property type="project" value="UniProtKB-UniRule"/>
</dbReference>
<keyword evidence="6 10" id="KW-0418">Kinase</keyword>
<dbReference type="NCBIfam" id="TIGR02173">
    <property type="entry name" value="cyt_kin_arch"/>
    <property type="match status" value="1"/>
</dbReference>
<dbReference type="AlphaFoldDB" id="A0A7W8LLQ1"/>
<dbReference type="GO" id="GO:0005737">
    <property type="term" value="C:cytoplasm"/>
    <property type="evidence" value="ECO:0007669"/>
    <property type="project" value="UniProtKB-SubCell"/>
</dbReference>
<dbReference type="GO" id="GO:0036431">
    <property type="term" value="F:dCMP kinase activity"/>
    <property type="evidence" value="ECO:0007669"/>
    <property type="project" value="InterPro"/>
</dbReference>
<feature type="binding site" evidence="10">
    <location>
        <begin position="18"/>
        <end position="26"/>
    </location>
    <ligand>
        <name>ATP</name>
        <dbReference type="ChEBI" id="CHEBI:30616"/>
    </ligand>
</feature>
<dbReference type="Gene3D" id="3.40.50.300">
    <property type="entry name" value="P-loop containing nucleotide triphosphate hydrolases"/>
    <property type="match status" value="1"/>
</dbReference>